<keyword evidence="5" id="KW-1185">Reference proteome</keyword>
<dbReference type="Pfam" id="PF25271">
    <property type="entry name" value="DUF7868"/>
    <property type="match status" value="1"/>
</dbReference>
<keyword evidence="1" id="KW-0479">Metal-binding</keyword>
<dbReference type="AlphaFoldDB" id="A0A431TVT0"/>
<dbReference type="InterPro" id="IPR057190">
    <property type="entry name" value="DUF7868"/>
</dbReference>
<dbReference type="InterPro" id="IPR050316">
    <property type="entry name" value="Tyrosinase/Hemocyanin"/>
</dbReference>
<dbReference type="Proteomes" id="UP000282184">
    <property type="component" value="Unassembled WGS sequence"/>
</dbReference>
<evidence type="ECO:0000256" key="1">
    <source>
        <dbReference type="ARBA" id="ARBA00022723"/>
    </source>
</evidence>
<dbReference type="GO" id="GO:0016491">
    <property type="term" value="F:oxidoreductase activity"/>
    <property type="evidence" value="ECO:0007669"/>
    <property type="project" value="InterPro"/>
</dbReference>
<dbReference type="OrthoDB" id="2874181at2"/>
<dbReference type="RefSeq" id="WP_126696108.1">
    <property type="nucleotide sequence ID" value="NZ_RXOF01000021.1"/>
</dbReference>
<dbReference type="PANTHER" id="PTHR11474">
    <property type="entry name" value="TYROSINASE FAMILY MEMBER"/>
    <property type="match status" value="1"/>
</dbReference>
<dbReference type="Pfam" id="PF00264">
    <property type="entry name" value="Tyrosinase"/>
    <property type="match status" value="2"/>
</dbReference>
<feature type="domain" description="Tyrosinase copper-binding" evidence="3">
    <location>
        <begin position="419"/>
        <end position="430"/>
    </location>
</feature>
<gene>
    <name evidence="4" type="ORF">EJV47_25800</name>
</gene>
<dbReference type="PROSITE" id="PS00498">
    <property type="entry name" value="TYROSINASE_2"/>
    <property type="match status" value="1"/>
</dbReference>
<dbReference type="PANTHER" id="PTHR11474:SF76">
    <property type="entry name" value="SHKT DOMAIN-CONTAINING PROTEIN"/>
    <property type="match status" value="1"/>
</dbReference>
<comment type="caution">
    <text evidence="4">The sequence shown here is derived from an EMBL/GenBank/DDBJ whole genome shotgun (WGS) entry which is preliminary data.</text>
</comment>
<proteinExistence type="predicted"/>
<evidence type="ECO:0000259" key="3">
    <source>
        <dbReference type="PROSITE" id="PS00498"/>
    </source>
</evidence>
<dbReference type="InterPro" id="IPR002227">
    <property type="entry name" value="Tyrosinase_Cu-bd"/>
</dbReference>
<dbReference type="GO" id="GO:0046872">
    <property type="term" value="F:metal ion binding"/>
    <property type="evidence" value="ECO:0007669"/>
    <property type="project" value="UniProtKB-KW"/>
</dbReference>
<dbReference type="Gene3D" id="2.60.120.430">
    <property type="entry name" value="Galactose-binding lectin"/>
    <property type="match status" value="1"/>
</dbReference>
<dbReference type="SUPFAM" id="SSF48056">
    <property type="entry name" value="Di-copper centre-containing domain"/>
    <property type="match status" value="2"/>
</dbReference>
<dbReference type="EMBL" id="RXOF01000021">
    <property type="protein sequence ID" value="RTQ45295.1"/>
    <property type="molecule type" value="Genomic_DNA"/>
</dbReference>
<accession>A0A431TVT0</accession>
<dbReference type="Gene3D" id="1.10.1280.10">
    <property type="entry name" value="Di-copper center containing domain from catechol oxidase"/>
    <property type="match status" value="1"/>
</dbReference>
<evidence type="ECO:0000313" key="5">
    <source>
        <dbReference type="Proteomes" id="UP000282184"/>
    </source>
</evidence>
<organism evidence="4 5">
    <name type="scientific">Hymenobacter gummosus</name>
    <dbReference type="NCBI Taxonomy" id="1776032"/>
    <lineage>
        <taxon>Bacteria</taxon>
        <taxon>Pseudomonadati</taxon>
        <taxon>Bacteroidota</taxon>
        <taxon>Cytophagia</taxon>
        <taxon>Cytophagales</taxon>
        <taxon>Hymenobacteraceae</taxon>
        <taxon>Hymenobacter</taxon>
    </lineage>
</organism>
<name>A0A431TVT0_9BACT</name>
<reference evidence="4 5" key="1">
    <citation type="submission" date="2018-12" db="EMBL/GenBank/DDBJ databases">
        <title>Hymenobacter gummosus sp. nov., isolated from a spring.</title>
        <authorList>
            <person name="Nie L."/>
        </authorList>
    </citation>
    <scope>NUCLEOTIDE SEQUENCE [LARGE SCALE GENOMIC DNA]</scope>
    <source>
        <strain evidence="4 5">KCTC 52166</strain>
    </source>
</reference>
<sequence length="686" mass="73456">MTTFSRNNAWDANNGGQFTAADGGYTDLYWYARAVGVMKAKPISDPTSWWFYAAIHGQYLTDYFGTGSAPTGYPNWKNITSIPAAANLDTLPTQSQISLFWNQCQHGTWFFGAWHRGYLIALENILRDIITGLGGPTSWALPYWNYLNQSTTFPENHIPPAFTQTTLPDGSANPLYCPERYGPYGDPSQVFLMVGPSTTAAVNDECQWDTAYNDSTTPGQLGPGNIYGFNYGGQKTGFSHNNNGFGDLESNPHNFTHSMVGGLKSQAWSQSGPITFTVQANQPWQPVGVNIGPGLGLWIAYDSGKWTADPSDNNGQLYDANGSPDIMVPTDQTAYPIVGVPMGALIGRVDGGTPFLIENGSVVPNTASGALELCINDDLTGAYGPGLKDNQGAVTVFLTITPTEEYEGLMADPGIAGLDPVFFLHHANIDRMWCAWNETGHNANPTDPDWLAGPVANGNSQFAMPIDAAGTPWYYTPAQMQDTASLTYYQGAPYAYTYDDLSLTSYSNTPPAKALAARRLAKLATASNSLRAMASTGNENEMVGASAPGIALKSGTTRTAVQLDSSGLKTMARSFAPSAAAAPDEVFLVLENVTGTNNANILSVYVKNRFVGAVSLFGIRMASLPNSAHGGSGLTYTFNITDVVEELHLTGNLDVAALEVQIRTKNPLPAGSELTVGRISVYRTGQ</sequence>
<evidence type="ECO:0000313" key="4">
    <source>
        <dbReference type="EMBL" id="RTQ45295.1"/>
    </source>
</evidence>
<keyword evidence="2" id="KW-0186">Copper</keyword>
<evidence type="ECO:0000256" key="2">
    <source>
        <dbReference type="ARBA" id="ARBA00023008"/>
    </source>
</evidence>
<protein>
    <recommendedName>
        <fullName evidence="3">Tyrosinase copper-binding domain-containing protein</fullName>
    </recommendedName>
</protein>
<dbReference type="InterPro" id="IPR008922">
    <property type="entry name" value="Di-copper_centre_dom_sf"/>
</dbReference>